<name>A0ABN2N027_9PSEU</name>
<evidence type="ECO:0000256" key="3">
    <source>
        <dbReference type="ARBA" id="ARBA00022475"/>
    </source>
</evidence>
<keyword evidence="3" id="KW-1003">Cell membrane</keyword>
<keyword evidence="2" id="KW-0813">Transport</keyword>
<dbReference type="PANTHER" id="PTHR11795">
    <property type="entry name" value="BRANCHED-CHAIN AMINO ACID TRANSPORT SYSTEM PERMEASE PROTEIN LIVH"/>
    <property type="match status" value="1"/>
</dbReference>
<protein>
    <submittedName>
        <fullName evidence="10">Branched-chain amino acid ABC transporter permease</fullName>
    </submittedName>
</protein>
<keyword evidence="4 9" id="KW-0812">Transmembrane</keyword>
<accession>A0ABN2N027</accession>
<evidence type="ECO:0000313" key="11">
    <source>
        <dbReference type="Proteomes" id="UP001500449"/>
    </source>
</evidence>
<dbReference type="RefSeq" id="WP_344415682.1">
    <property type="nucleotide sequence ID" value="NZ_BAAAQK010000005.1"/>
</dbReference>
<feature type="transmembrane region" description="Helical" evidence="9">
    <location>
        <begin position="168"/>
        <end position="190"/>
    </location>
</feature>
<sequence>MPEGRDIFGSMTVRENLLLGSLAHRSRWRQHSLDPGARPVPRAPGLLGGLYAVVPIGVAPVFSVMRLVNFAHSSLLLVGAYAIFFFGPSGPLVWIPLVVVACVAAAPLLESAAFRPLQVADVTTLMIASFAISLVVQSVAQLTAGNVAKPLVMPACFISSESLGGIRVQAIAMATILTTAVTLVLLALFLRRTTFGLQMRAVAENLTMARLLGVRVNAVLPAAFGITGLLAAVAAILFAGQVGTVTPQFDFSIVIKGFIACVVGGMGSLPGAAIGGFVLGVLTTLLQAVLPAGLADYGDGFLYVAVILILLARPQGIRGTLERTA</sequence>
<dbReference type="Pfam" id="PF02653">
    <property type="entry name" value="BPD_transp_2"/>
    <property type="match status" value="1"/>
</dbReference>
<feature type="transmembrane region" description="Helical" evidence="9">
    <location>
        <begin position="93"/>
        <end position="113"/>
    </location>
</feature>
<reference evidence="10 11" key="1">
    <citation type="journal article" date="2019" name="Int. J. Syst. Evol. Microbiol.">
        <title>The Global Catalogue of Microorganisms (GCM) 10K type strain sequencing project: providing services to taxonomists for standard genome sequencing and annotation.</title>
        <authorList>
            <consortium name="The Broad Institute Genomics Platform"/>
            <consortium name="The Broad Institute Genome Sequencing Center for Infectious Disease"/>
            <person name="Wu L."/>
            <person name="Ma J."/>
        </authorList>
    </citation>
    <scope>NUCLEOTIDE SEQUENCE [LARGE SCALE GENOMIC DNA]</scope>
    <source>
        <strain evidence="10 11">JCM 16009</strain>
    </source>
</reference>
<evidence type="ECO:0000256" key="1">
    <source>
        <dbReference type="ARBA" id="ARBA00004651"/>
    </source>
</evidence>
<dbReference type="Proteomes" id="UP001500449">
    <property type="component" value="Unassembled WGS sequence"/>
</dbReference>
<proteinExistence type="inferred from homology"/>
<dbReference type="CDD" id="cd06582">
    <property type="entry name" value="TM_PBP1_LivH_like"/>
    <property type="match status" value="1"/>
</dbReference>
<evidence type="ECO:0000256" key="2">
    <source>
        <dbReference type="ARBA" id="ARBA00022448"/>
    </source>
</evidence>
<evidence type="ECO:0000256" key="4">
    <source>
        <dbReference type="ARBA" id="ARBA00022692"/>
    </source>
</evidence>
<dbReference type="PANTHER" id="PTHR11795:SF445">
    <property type="entry name" value="AMINO ACID ABC TRANSPORTER PERMEASE PROTEIN"/>
    <property type="match status" value="1"/>
</dbReference>
<comment type="caution">
    <text evidence="10">The sequence shown here is derived from an EMBL/GenBank/DDBJ whole genome shotgun (WGS) entry which is preliminary data.</text>
</comment>
<evidence type="ECO:0000256" key="9">
    <source>
        <dbReference type="SAM" id="Phobius"/>
    </source>
</evidence>
<gene>
    <name evidence="10" type="ORF">GCM10009836_24730</name>
</gene>
<evidence type="ECO:0000256" key="7">
    <source>
        <dbReference type="ARBA" id="ARBA00023136"/>
    </source>
</evidence>
<evidence type="ECO:0000256" key="6">
    <source>
        <dbReference type="ARBA" id="ARBA00022989"/>
    </source>
</evidence>
<comment type="subcellular location">
    <subcellularLocation>
        <location evidence="1">Cell membrane</location>
        <topology evidence="1">Multi-pass membrane protein</topology>
    </subcellularLocation>
</comment>
<evidence type="ECO:0000256" key="5">
    <source>
        <dbReference type="ARBA" id="ARBA00022970"/>
    </source>
</evidence>
<keyword evidence="7 9" id="KW-0472">Membrane</keyword>
<evidence type="ECO:0000313" key="10">
    <source>
        <dbReference type="EMBL" id="GAA1844348.1"/>
    </source>
</evidence>
<dbReference type="InterPro" id="IPR052157">
    <property type="entry name" value="BCAA_transport_permease"/>
</dbReference>
<feature type="transmembrane region" description="Helical" evidence="9">
    <location>
        <begin position="43"/>
        <end position="62"/>
    </location>
</feature>
<keyword evidence="5" id="KW-0029">Amino-acid transport</keyword>
<comment type="similarity">
    <text evidence="8">Belongs to the binding-protein-dependent transport system permease family. LivHM subfamily.</text>
</comment>
<keyword evidence="11" id="KW-1185">Reference proteome</keyword>
<feature type="transmembrane region" description="Helical" evidence="9">
    <location>
        <begin position="69"/>
        <end position="87"/>
    </location>
</feature>
<evidence type="ECO:0000256" key="8">
    <source>
        <dbReference type="ARBA" id="ARBA00037998"/>
    </source>
</evidence>
<dbReference type="InterPro" id="IPR001851">
    <property type="entry name" value="ABC_transp_permease"/>
</dbReference>
<keyword evidence="6 9" id="KW-1133">Transmembrane helix</keyword>
<feature type="transmembrane region" description="Helical" evidence="9">
    <location>
        <begin position="300"/>
        <end position="317"/>
    </location>
</feature>
<dbReference type="EMBL" id="BAAAQK010000005">
    <property type="protein sequence ID" value="GAA1844348.1"/>
    <property type="molecule type" value="Genomic_DNA"/>
</dbReference>
<feature type="transmembrane region" description="Helical" evidence="9">
    <location>
        <begin position="218"/>
        <end position="239"/>
    </location>
</feature>
<feature type="transmembrane region" description="Helical" evidence="9">
    <location>
        <begin position="125"/>
        <end position="148"/>
    </location>
</feature>
<organism evidence="10 11">
    <name type="scientific">Pseudonocardia ailaonensis</name>
    <dbReference type="NCBI Taxonomy" id="367279"/>
    <lineage>
        <taxon>Bacteria</taxon>
        <taxon>Bacillati</taxon>
        <taxon>Actinomycetota</taxon>
        <taxon>Actinomycetes</taxon>
        <taxon>Pseudonocardiales</taxon>
        <taxon>Pseudonocardiaceae</taxon>
        <taxon>Pseudonocardia</taxon>
    </lineage>
</organism>